<feature type="region of interest" description="Disordered" evidence="1">
    <location>
        <begin position="40"/>
        <end position="70"/>
    </location>
</feature>
<name>A0A139SJL1_9BACT</name>
<proteinExistence type="predicted"/>
<dbReference type="EMBL" id="LSZP01000051">
    <property type="protein sequence ID" value="KXU34690.1"/>
    <property type="molecule type" value="Genomic_DNA"/>
</dbReference>
<protein>
    <submittedName>
        <fullName evidence="2">Uncharacterized protein</fullName>
    </submittedName>
</protein>
<gene>
    <name evidence="2" type="ORF">AXK12_07040</name>
</gene>
<dbReference type="Proteomes" id="UP000071392">
    <property type="component" value="Unassembled WGS sequence"/>
</dbReference>
<dbReference type="STRING" id="1548208.AXK12_07040"/>
<keyword evidence="3" id="KW-1185">Reference proteome</keyword>
<accession>A0A139SJL1</accession>
<reference evidence="2 3" key="1">
    <citation type="submission" date="2016-02" db="EMBL/GenBank/DDBJ databases">
        <authorList>
            <person name="Wen L."/>
            <person name="He K."/>
            <person name="Yang H."/>
        </authorList>
    </citation>
    <scope>NUCLEOTIDE SEQUENCE [LARGE SCALE GENOMIC DNA]</scope>
    <source>
        <strain evidence="2 3">CV41</strain>
    </source>
</reference>
<sequence>MPVRFASEPNRDFEMPPPILSQRDRENTFKFGISLSRDSAMRNPKLNGCSDTLPPHAQWSRLLSQRASKN</sequence>
<comment type="caution">
    <text evidence="2">The sequence shown here is derived from an EMBL/GenBank/DDBJ whole genome shotgun (WGS) entry which is preliminary data.</text>
</comment>
<evidence type="ECO:0000313" key="3">
    <source>
        <dbReference type="Proteomes" id="UP000071392"/>
    </source>
</evidence>
<evidence type="ECO:0000313" key="2">
    <source>
        <dbReference type="EMBL" id="KXU34690.1"/>
    </source>
</evidence>
<feature type="compositionally biased region" description="Polar residues" evidence="1">
    <location>
        <begin position="61"/>
        <end position="70"/>
    </location>
</feature>
<feature type="region of interest" description="Disordered" evidence="1">
    <location>
        <begin position="1"/>
        <end position="20"/>
    </location>
</feature>
<evidence type="ECO:0000256" key="1">
    <source>
        <dbReference type="SAM" id="MobiDB-lite"/>
    </source>
</evidence>
<dbReference type="AlphaFoldDB" id="A0A139SJL1"/>
<organism evidence="2 3">
    <name type="scientific">Cephaloticoccus capnophilus</name>
    <dbReference type="NCBI Taxonomy" id="1548208"/>
    <lineage>
        <taxon>Bacteria</taxon>
        <taxon>Pseudomonadati</taxon>
        <taxon>Verrucomicrobiota</taxon>
        <taxon>Opitutia</taxon>
        <taxon>Opitutales</taxon>
        <taxon>Opitutaceae</taxon>
        <taxon>Cephaloticoccus</taxon>
    </lineage>
</organism>